<dbReference type="Gene3D" id="1.10.101.10">
    <property type="entry name" value="PGBD-like superfamily/PGBD"/>
    <property type="match status" value="1"/>
</dbReference>
<gene>
    <name evidence="2" type="ORF">GGR28_000332</name>
</gene>
<dbReference type="SUPFAM" id="SSF47090">
    <property type="entry name" value="PGBD-like"/>
    <property type="match status" value="1"/>
</dbReference>
<evidence type="ECO:0000313" key="3">
    <source>
        <dbReference type="Proteomes" id="UP000576209"/>
    </source>
</evidence>
<proteinExistence type="predicted"/>
<reference evidence="2 3" key="1">
    <citation type="submission" date="2020-08" db="EMBL/GenBank/DDBJ databases">
        <title>Genomic Encyclopedia of Type Strains, Phase IV (KMG-IV): sequencing the most valuable type-strain genomes for metagenomic binning, comparative biology and taxonomic classification.</title>
        <authorList>
            <person name="Goeker M."/>
        </authorList>
    </citation>
    <scope>NUCLEOTIDE SEQUENCE [LARGE SCALE GENOMIC DNA]</scope>
    <source>
        <strain evidence="2 3">DSM 105137</strain>
    </source>
</reference>
<dbReference type="InterPro" id="IPR036366">
    <property type="entry name" value="PGBDSf"/>
</dbReference>
<dbReference type="Pfam" id="PF01471">
    <property type="entry name" value="PG_binding_1"/>
    <property type="match status" value="1"/>
</dbReference>
<name>A0A840DXL5_9BACT</name>
<feature type="domain" description="Peptidoglycan binding-like" evidence="1">
    <location>
        <begin position="56"/>
        <end position="95"/>
    </location>
</feature>
<accession>A0A840DXL5</accession>
<dbReference type="InterPro" id="IPR002477">
    <property type="entry name" value="Peptidoglycan-bd-like"/>
</dbReference>
<dbReference type="Proteomes" id="UP000576209">
    <property type="component" value="Unassembled WGS sequence"/>
</dbReference>
<protein>
    <recommendedName>
        <fullName evidence="1">Peptidoglycan binding-like domain-containing protein</fullName>
    </recommendedName>
</protein>
<sequence>MKLLRLGRTDAPVSLSAAEKRKFLTLYHHPVGFPESELRFRDDSCNEWREWEQLPGDRIKALTHRLQAAGFMPHAAHDGIFGYVTQAAVRLFQEYVRTTDLVQDGTSDEPPSWPDGIVGNDTLHHLDRWEREGKRSRWSDGQATPDYEHWFSYLNDCAAYYRDHPTSVMQHLLRADRRGDSLVPEDWQFDPAEPHLIAFRSGASFRLPDKADRSVDDLFVLLINGKSFYFWGSVDADPSPKKEGYLVEGQHRYRFDWHNISGRRRTRIYKAGRPAGEGVMVIRDVHGHNAPTPENRRDGFDRKPNPTFNIHWSGLGISNWSAGCQVISGRSYLNDLDELIDCTPFTARRDQDRGGRRVAGGPRLTMGAYTLLSDLLLTYTRPQEPGIKPIFRYTLLPEETCSRVPGKSCEFLRSQLDRLRAVPH</sequence>
<dbReference type="EMBL" id="JACIFF010000001">
    <property type="protein sequence ID" value="MBB4077731.1"/>
    <property type="molecule type" value="Genomic_DNA"/>
</dbReference>
<evidence type="ECO:0000259" key="1">
    <source>
        <dbReference type="Pfam" id="PF01471"/>
    </source>
</evidence>
<evidence type="ECO:0000313" key="2">
    <source>
        <dbReference type="EMBL" id="MBB4077731.1"/>
    </source>
</evidence>
<dbReference type="InterPro" id="IPR036365">
    <property type="entry name" value="PGBD-like_sf"/>
</dbReference>
<dbReference type="AlphaFoldDB" id="A0A840DXL5"/>
<comment type="caution">
    <text evidence="2">The sequence shown here is derived from an EMBL/GenBank/DDBJ whole genome shotgun (WGS) entry which is preliminary data.</text>
</comment>
<organism evidence="2 3">
    <name type="scientific">Neolewinella aquimaris</name>
    <dbReference type="NCBI Taxonomy" id="1835722"/>
    <lineage>
        <taxon>Bacteria</taxon>
        <taxon>Pseudomonadati</taxon>
        <taxon>Bacteroidota</taxon>
        <taxon>Saprospiria</taxon>
        <taxon>Saprospirales</taxon>
        <taxon>Lewinellaceae</taxon>
        <taxon>Neolewinella</taxon>
    </lineage>
</organism>
<dbReference type="RefSeq" id="WP_183493974.1">
    <property type="nucleotide sequence ID" value="NZ_JACIFF010000001.1"/>
</dbReference>
<keyword evidence="3" id="KW-1185">Reference proteome</keyword>